<protein>
    <recommendedName>
        <fullName evidence="2">Endonuclease/exonuclease/phosphatase domain-containing protein</fullName>
    </recommendedName>
</protein>
<gene>
    <name evidence="3" type="ORF">JIN85_18070</name>
</gene>
<name>A0A934VSI2_9BACT</name>
<organism evidence="3 4">
    <name type="scientific">Luteolibacter pohnpeiensis</name>
    <dbReference type="NCBI Taxonomy" id="454153"/>
    <lineage>
        <taxon>Bacteria</taxon>
        <taxon>Pseudomonadati</taxon>
        <taxon>Verrucomicrobiota</taxon>
        <taxon>Verrucomicrobiia</taxon>
        <taxon>Verrucomicrobiales</taxon>
        <taxon>Verrucomicrobiaceae</taxon>
        <taxon>Luteolibacter</taxon>
    </lineage>
</organism>
<accession>A0A934VSI2</accession>
<dbReference type="Proteomes" id="UP000603141">
    <property type="component" value="Unassembled WGS sequence"/>
</dbReference>
<evidence type="ECO:0000313" key="3">
    <source>
        <dbReference type="EMBL" id="MBK1884331.1"/>
    </source>
</evidence>
<keyword evidence="4" id="KW-1185">Reference proteome</keyword>
<reference evidence="3" key="1">
    <citation type="submission" date="2021-01" db="EMBL/GenBank/DDBJ databases">
        <title>Modified the classification status of verrucomicrobia.</title>
        <authorList>
            <person name="Feng X."/>
        </authorList>
    </citation>
    <scope>NUCLEOTIDE SEQUENCE</scope>
    <source>
        <strain evidence="3">KCTC 22041</strain>
    </source>
</reference>
<feature type="chain" id="PRO_5037578927" description="Endonuclease/exonuclease/phosphatase domain-containing protein" evidence="1">
    <location>
        <begin position="21"/>
        <end position="895"/>
    </location>
</feature>
<dbReference type="Gene3D" id="3.60.10.10">
    <property type="entry name" value="Endonuclease/exonuclease/phosphatase"/>
    <property type="match status" value="1"/>
</dbReference>
<proteinExistence type="predicted"/>
<evidence type="ECO:0000256" key="1">
    <source>
        <dbReference type="SAM" id="SignalP"/>
    </source>
</evidence>
<dbReference type="AlphaFoldDB" id="A0A934VSI2"/>
<dbReference type="EMBL" id="JAENIJ010000043">
    <property type="protein sequence ID" value="MBK1884331.1"/>
    <property type="molecule type" value="Genomic_DNA"/>
</dbReference>
<dbReference type="InterPro" id="IPR036691">
    <property type="entry name" value="Endo/exonu/phosph_ase_sf"/>
</dbReference>
<keyword evidence="1" id="KW-0732">Signal</keyword>
<sequence>MRVLSATLCLMILAIASAKAVKVRVASFNVGALYTSDGAQFGLGDPGTTDFESVRMVLGRINADVVALEEIHNVDVDNEPSGTQEDVEVLASELGYPYLYVPPRTSLDYTFRVIFLSKFPFLTETSIGSPSGANDMTRRLPVVHVDVPDTPNDPWIIAGHLKSGTALADRFRRSVELERVREFLETQMLTGDDNFIIMGDFNLSSTNRTFTELPTGLPSSFTLGSDIQFPVTYSTNPVAYFTSPIPSRVDLRQVDGAASTYDTESSGGSAIDVMMVSSSIAGRSLESEIYNSALDTSNDIGLEKNGAPLAADTSYLASDHYAIFADLDLDLDYPNLSMSISPNSVAEAASAVLTVQLPEAATADLTVNLSSDSSAVATTTTSVIIPAGESSASAAIQTYRNYIADGGVEATFTATATGYDPASMVLQVQDKDDHYSFTDAGQTITENFSGFYGSHDPAPFSSSGVIAWIGSDDGSSGTPGFRAYGAPENPSIGLIPAGEASDISATFSNDSTETITALAISMTAAQWRAISGGTTDRLDVALVIDEVAQNVPGLSFSAATDLPTGAIPGGASQSLQTTIEGLSIAPDATFDLRVTFTPGPSTGKLSDDVFINEFHYDNDSTDEGEFVEIAVGPGFTGNLSELSLVLYNGNNGQTYGSEHRLDTFTAGAVTDSGHRLFSKQIEGIQNGSPDGFALVRGSEVLEFISYEGSFTATNGPAAGLTSTDIGVDQNSTLAAGIGSLGLQGTGGSADDFTWTRFSGAFTVGQANDGQTFTSAPRPQGLSFDDLSVTFLAADQNVDSDGDGWSDEVETTLTLTDPNDAASRFRAELTSPESGLLELGFPTLTGRFYTLESSPDLINWEDISSLSGDDQPAAFEIEIDPENPKKFYRIRIELGD</sequence>
<dbReference type="RefSeq" id="WP_200273416.1">
    <property type="nucleotide sequence ID" value="NZ_JAENIJ010000043.1"/>
</dbReference>
<evidence type="ECO:0000259" key="2">
    <source>
        <dbReference type="Pfam" id="PF03372"/>
    </source>
</evidence>
<dbReference type="Pfam" id="PF03372">
    <property type="entry name" value="Exo_endo_phos"/>
    <property type="match status" value="1"/>
</dbReference>
<dbReference type="SUPFAM" id="SSF56219">
    <property type="entry name" value="DNase I-like"/>
    <property type="match status" value="1"/>
</dbReference>
<comment type="caution">
    <text evidence="3">The sequence shown here is derived from an EMBL/GenBank/DDBJ whole genome shotgun (WGS) entry which is preliminary data.</text>
</comment>
<dbReference type="InterPro" id="IPR005135">
    <property type="entry name" value="Endo/exonuclease/phosphatase"/>
</dbReference>
<evidence type="ECO:0000313" key="4">
    <source>
        <dbReference type="Proteomes" id="UP000603141"/>
    </source>
</evidence>
<dbReference type="GO" id="GO:0003824">
    <property type="term" value="F:catalytic activity"/>
    <property type="evidence" value="ECO:0007669"/>
    <property type="project" value="InterPro"/>
</dbReference>
<feature type="domain" description="Endonuclease/exonuclease/phosphatase" evidence="2">
    <location>
        <begin position="27"/>
        <end position="250"/>
    </location>
</feature>
<feature type="signal peptide" evidence="1">
    <location>
        <begin position="1"/>
        <end position="20"/>
    </location>
</feature>